<evidence type="ECO:0000256" key="1">
    <source>
        <dbReference type="SAM" id="MobiDB-lite"/>
    </source>
</evidence>
<accession>A0ABV7F256</accession>
<dbReference type="Proteomes" id="UP001595530">
    <property type="component" value="Unassembled WGS sequence"/>
</dbReference>
<evidence type="ECO:0008006" key="4">
    <source>
        <dbReference type="Google" id="ProtNLM"/>
    </source>
</evidence>
<organism evidence="2 3">
    <name type="scientific">Undibacterium arcticum</name>
    <dbReference type="NCBI Taxonomy" id="1762892"/>
    <lineage>
        <taxon>Bacteria</taxon>
        <taxon>Pseudomonadati</taxon>
        <taxon>Pseudomonadota</taxon>
        <taxon>Betaproteobacteria</taxon>
        <taxon>Burkholderiales</taxon>
        <taxon>Oxalobacteraceae</taxon>
        <taxon>Undibacterium</taxon>
    </lineage>
</organism>
<protein>
    <recommendedName>
        <fullName evidence="4">Transposase</fullName>
    </recommendedName>
</protein>
<sequence>MLAGGGPAATHFSCLAKKSKQKKAAAQSLPCGFPFVRSKKWEMDETRLRLRQRPFLIHFLLRTNGSAKAERQRQRQRSPQNQGRSIHGPSIMEMLREAHGYCVSVSKLLTRHRNR</sequence>
<proteinExistence type="predicted"/>
<gene>
    <name evidence="2" type="ORF">ACFOFO_14450</name>
</gene>
<dbReference type="RefSeq" id="WP_390331851.1">
    <property type="nucleotide sequence ID" value="NZ_JBHRTP010000041.1"/>
</dbReference>
<feature type="region of interest" description="Disordered" evidence="1">
    <location>
        <begin position="66"/>
        <end position="89"/>
    </location>
</feature>
<evidence type="ECO:0000313" key="3">
    <source>
        <dbReference type="Proteomes" id="UP001595530"/>
    </source>
</evidence>
<name>A0ABV7F256_9BURK</name>
<keyword evidence="3" id="KW-1185">Reference proteome</keyword>
<evidence type="ECO:0000313" key="2">
    <source>
        <dbReference type="EMBL" id="MFC3109147.1"/>
    </source>
</evidence>
<reference evidence="3" key="1">
    <citation type="journal article" date="2019" name="Int. J. Syst. Evol. Microbiol.">
        <title>The Global Catalogue of Microorganisms (GCM) 10K type strain sequencing project: providing services to taxonomists for standard genome sequencing and annotation.</title>
        <authorList>
            <consortium name="The Broad Institute Genomics Platform"/>
            <consortium name="The Broad Institute Genome Sequencing Center for Infectious Disease"/>
            <person name="Wu L."/>
            <person name="Ma J."/>
        </authorList>
    </citation>
    <scope>NUCLEOTIDE SEQUENCE [LARGE SCALE GENOMIC DNA]</scope>
    <source>
        <strain evidence="3">KCTC 42986</strain>
    </source>
</reference>
<dbReference type="EMBL" id="JBHRTP010000041">
    <property type="protein sequence ID" value="MFC3109147.1"/>
    <property type="molecule type" value="Genomic_DNA"/>
</dbReference>
<comment type="caution">
    <text evidence="2">The sequence shown here is derived from an EMBL/GenBank/DDBJ whole genome shotgun (WGS) entry which is preliminary data.</text>
</comment>